<reference evidence="11" key="1">
    <citation type="journal article" date="2023" name="Plant J.">
        <title>Genome sequences and population genomics provide insights into the demographic history, inbreeding, and mutation load of two 'living fossil' tree species of Dipteronia.</title>
        <authorList>
            <person name="Feng Y."/>
            <person name="Comes H.P."/>
            <person name="Chen J."/>
            <person name="Zhu S."/>
            <person name="Lu R."/>
            <person name="Zhang X."/>
            <person name="Li P."/>
            <person name="Qiu J."/>
            <person name="Olsen K.M."/>
            <person name="Qiu Y."/>
        </authorList>
    </citation>
    <scope>NUCLEOTIDE SEQUENCE</scope>
    <source>
        <strain evidence="11">NBL</strain>
    </source>
</reference>
<evidence type="ECO:0000256" key="2">
    <source>
        <dbReference type="ARBA" id="ARBA00022473"/>
    </source>
</evidence>
<keyword evidence="2" id="KW-0217">Developmental protein</keyword>
<proteinExistence type="inferred from homology"/>
<keyword evidence="5" id="KW-0472">Membrane</keyword>
<evidence type="ECO:0000256" key="1">
    <source>
        <dbReference type="ARBA" id="ARBA00004413"/>
    </source>
</evidence>
<evidence type="ECO:0000256" key="5">
    <source>
        <dbReference type="ARBA" id="ARBA00023136"/>
    </source>
</evidence>
<evidence type="ECO:0000313" key="11">
    <source>
        <dbReference type="EMBL" id="KAK3212038.1"/>
    </source>
</evidence>
<evidence type="ECO:0000256" key="3">
    <source>
        <dbReference type="ARBA" id="ARBA00022475"/>
    </source>
</evidence>
<keyword evidence="4" id="KW-0132">Cell division</keyword>
<sequence>MPLSSSSSSSPLSALNKPKYMEVLGSRRRSARESSPDRAKVVYNNNIMQPNNKPITRNNVKPIIINKRVQVVYYLTRNGHLEHPHYMEVTHFSNQPLRLRDVIDRLTVLRGKGMPSLYSWSCKRSYKNGYVWNDLAENDIIHPADNGGEFVLKGSELLLDHDQGCSEKFQQLQVSNSNRVQLIHQEPNYSLHSKPSKPLMNPSQHRDNSPEEYQEHEEEEEEEEEEEDHDDDDGEESYEDEDHKSTSYTSSTTPHSHYSRGVSTDELDEQEPETHHQLSTIKPHKNLKSTESISTTHHHPDNLTDHSPPPTSSILSREIPDNPNSSNNTSRRFEDGDPDSVSRNSVLLQLISCGSLAVSKAKTTPGSSKQSGGGGLRKGVVCRSAAARVAEEEEIKFMSENPRFGNLQSEEKEYFSGSIVESMRKDRVESAQPILKKSNSYNEERSSKAGMEETKVEEERRSNDGVKGKCIPRKKSILSSKKKIKKDH</sequence>
<dbReference type="GO" id="GO:0051302">
    <property type="term" value="P:regulation of cell division"/>
    <property type="evidence" value="ECO:0007669"/>
    <property type="project" value="UniProtKB-ARBA"/>
</dbReference>
<dbReference type="PANTHER" id="PTHR31083">
    <property type="entry name" value="UPSTREAM OF FLC PROTEIN (DUF966)"/>
    <property type="match status" value="1"/>
</dbReference>
<feature type="compositionally biased region" description="Polar residues" evidence="9">
    <location>
        <begin position="361"/>
        <end position="370"/>
    </location>
</feature>
<dbReference type="InterPro" id="IPR048351">
    <property type="entry name" value="SOK_DIX"/>
</dbReference>
<dbReference type="GO" id="GO:0051258">
    <property type="term" value="P:protein polymerization"/>
    <property type="evidence" value="ECO:0007669"/>
    <property type="project" value="UniProtKB-ARBA"/>
</dbReference>
<feature type="compositionally biased region" description="Basic residues" evidence="9">
    <location>
        <begin position="470"/>
        <end position="488"/>
    </location>
</feature>
<feature type="region of interest" description="Disordered" evidence="9">
    <location>
        <begin position="1"/>
        <end position="37"/>
    </location>
</feature>
<organism evidence="11 12">
    <name type="scientific">Dipteronia sinensis</name>
    <dbReference type="NCBI Taxonomy" id="43782"/>
    <lineage>
        <taxon>Eukaryota</taxon>
        <taxon>Viridiplantae</taxon>
        <taxon>Streptophyta</taxon>
        <taxon>Embryophyta</taxon>
        <taxon>Tracheophyta</taxon>
        <taxon>Spermatophyta</taxon>
        <taxon>Magnoliopsida</taxon>
        <taxon>eudicotyledons</taxon>
        <taxon>Gunneridae</taxon>
        <taxon>Pentapetalae</taxon>
        <taxon>rosids</taxon>
        <taxon>malvids</taxon>
        <taxon>Sapindales</taxon>
        <taxon>Sapindaceae</taxon>
        <taxon>Hippocastanoideae</taxon>
        <taxon>Acereae</taxon>
        <taxon>Dipteronia</taxon>
    </lineage>
</organism>
<feature type="compositionally biased region" description="Low complexity" evidence="9">
    <location>
        <begin position="246"/>
        <end position="256"/>
    </location>
</feature>
<evidence type="ECO:0000256" key="9">
    <source>
        <dbReference type="SAM" id="MobiDB-lite"/>
    </source>
</evidence>
<feature type="region of interest" description="Disordered" evidence="9">
    <location>
        <begin position="358"/>
        <end position="378"/>
    </location>
</feature>
<evidence type="ECO:0000256" key="4">
    <source>
        <dbReference type="ARBA" id="ARBA00022618"/>
    </source>
</evidence>
<feature type="compositionally biased region" description="Basic and acidic residues" evidence="9">
    <location>
        <begin position="442"/>
        <end position="467"/>
    </location>
</feature>
<feature type="region of interest" description="Disordered" evidence="9">
    <location>
        <begin position="424"/>
        <end position="488"/>
    </location>
</feature>
<evidence type="ECO:0000256" key="8">
    <source>
        <dbReference type="ARBA" id="ARBA00046534"/>
    </source>
</evidence>
<evidence type="ECO:0000256" key="7">
    <source>
        <dbReference type="ARBA" id="ARBA00024211"/>
    </source>
</evidence>
<dbReference type="InterPro" id="IPR010369">
    <property type="entry name" value="SOK"/>
</dbReference>
<dbReference type="GO" id="GO:0051301">
    <property type="term" value="P:cell division"/>
    <property type="evidence" value="ECO:0007669"/>
    <property type="project" value="UniProtKB-KW"/>
</dbReference>
<evidence type="ECO:0000259" key="10">
    <source>
        <dbReference type="Pfam" id="PF06136"/>
    </source>
</evidence>
<dbReference type="PANTHER" id="PTHR31083:SF18">
    <property type="entry name" value="PROTEIN SOSEKI 2"/>
    <property type="match status" value="1"/>
</dbReference>
<comment type="subunit">
    <text evidence="8">Homodimer. Forms long polymer filaments with other SOKs proteins polymers (e.g. SOK1, SOK2, SOK3 and SOK4) crucial for polar localization and biological activity. Binds to ANGUSTIFOLIA (AN).</text>
</comment>
<keyword evidence="12" id="KW-1185">Reference proteome</keyword>
<comment type="subcellular location">
    <subcellularLocation>
        <location evidence="1">Cell membrane</location>
        <topology evidence="1">Peripheral membrane protein</topology>
        <orientation evidence="1">Cytoplasmic side</orientation>
    </subcellularLocation>
</comment>
<keyword evidence="6" id="KW-0131">Cell cycle</keyword>
<dbReference type="AlphaFoldDB" id="A0AAE0AEM9"/>
<feature type="compositionally biased region" description="Acidic residues" evidence="9">
    <location>
        <begin position="210"/>
        <end position="240"/>
    </location>
</feature>
<feature type="region of interest" description="Disordered" evidence="9">
    <location>
        <begin position="188"/>
        <end position="341"/>
    </location>
</feature>
<dbReference type="Pfam" id="PF06136">
    <property type="entry name" value="SOK"/>
    <property type="match status" value="1"/>
</dbReference>
<dbReference type="GO" id="GO:0005886">
    <property type="term" value="C:plasma membrane"/>
    <property type="evidence" value="ECO:0007669"/>
    <property type="project" value="UniProtKB-SubCell"/>
</dbReference>
<evidence type="ECO:0000313" key="12">
    <source>
        <dbReference type="Proteomes" id="UP001281410"/>
    </source>
</evidence>
<evidence type="ECO:0000256" key="6">
    <source>
        <dbReference type="ARBA" id="ARBA00023306"/>
    </source>
</evidence>
<dbReference type="GO" id="GO:0090708">
    <property type="term" value="P:specification of plant organ axis polarity"/>
    <property type="evidence" value="ECO:0007669"/>
    <property type="project" value="UniProtKB-ARBA"/>
</dbReference>
<dbReference type="Proteomes" id="UP001281410">
    <property type="component" value="Unassembled WGS sequence"/>
</dbReference>
<keyword evidence="3" id="KW-1003">Cell membrane</keyword>
<dbReference type="GO" id="GO:2000067">
    <property type="term" value="P:regulation of root morphogenesis"/>
    <property type="evidence" value="ECO:0007669"/>
    <property type="project" value="UniProtKB-ARBA"/>
</dbReference>
<comment type="caution">
    <text evidence="11">The sequence shown here is derived from an EMBL/GenBank/DDBJ whole genome shotgun (WGS) entry which is preliminary data.</text>
</comment>
<dbReference type="PIRSF" id="PIRSF031043">
    <property type="entry name" value="UCP031043"/>
    <property type="match status" value="1"/>
</dbReference>
<name>A0AAE0AEM9_9ROSI</name>
<comment type="similarity">
    <text evidence="7">Belongs to the SOSEKI family.</text>
</comment>
<dbReference type="InterPro" id="IPR021182">
    <property type="entry name" value="SOK_magnoliopsida"/>
</dbReference>
<feature type="domain" description="SOSEKI DIX-like" evidence="10">
    <location>
        <begin position="69"/>
        <end position="158"/>
    </location>
</feature>
<feature type="compositionally biased region" description="Low complexity" evidence="9">
    <location>
        <begin position="1"/>
        <end position="13"/>
    </location>
</feature>
<gene>
    <name evidence="11" type="ORF">Dsin_016744</name>
</gene>
<accession>A0AAE0AEM9</accession>
<dbReference type="EMBL" id="JANJYJ010000005">
    <property type="protein sequence ID" value="KAK3212038.1"/>
    <property type="molecule type" value="Genomic_DNA"/>
</dbReference>
<protein>
    <recommendedName>
        <fullName evidence="10">SOSEKI DIX-like domain-containing protein</fullName>
    </recommendedName>
</protein>